<dbReference type="SUPFAM" id="SSF52540">
    <property type="entry name" value="P-loop containing nucleoside triphosphate hydrolases"/>
    <property type="match status" value="1"/>
</dbReference>
<keyword evidence="6" id="KW-0067">ATP-binding</keyword>
<keyword evidence="3" id="KW-0813">Transport</keyword>
<feature type="transmembrane region" description="Helical" evidence="10">
    <location>
        <begin position="567"/>
        <end position="584"/>
    </location>
</feature>
<dbReference type="PROSITE" id="PS50893">
    <property type="entry name" value="ABC_TRANSPORTER_2"/>
    <property type="match status" value="1"/>
</dbReference>
<comment type="similarity">
    <text evidence="2">Belongs to the ABC transporter superfamily. ABCG family. Eye pigment precursor importer (TC 3.A.1.204) subfamily.</text>
</comment>
<feature type="transmembrane region" description="Helical" evidence="10">
    <location>
        <begin position="1086"/>
        <end position="1104"/>
    </location>
</feature>
<evidence type="ECO:0000256" key="2">
    <source>
        <dbReference type="ARBA" id="ARBA00005814"/>
    </source>
</evidence>
<dbReference type="PANTHER" id="PTHR48041">
    <property type="entry name" value="ABC TRANSPORTER G FAMILY MEMBER 28"/>
    <property type="match status" value="1"/>
</dbReference>
<evidence type="ECO:0000313" key="13">
    <source>
        <dbReference type="WBParaSite" id="Hba_20849"/>
    </source>
</evidence>
<dbReference type="InterPro" id="IPR013525">
    <property type="entry name" value="ABC2_TM"/>
</dbReference>
<dbReference type="InterPro" id="IPR017871">
    <property type="entry name" value="ABC_transporter-like_CS"/>
</dbReference>
<keyword evidence="8 10" id="KW-0472">Membrane</keyword>
<sequence length="1255" mass="141526">MNFTASSPTNRETYDIPVNVCSSLQDLLDSAADKPDLQYRSFSNITVSNVTTTLPMHFSWHDINAHVNEGRRNKIWSCCREPDVEMYKFRKKQVLNSVFGAAHPGKVLAIMGASGAGKTSLLNILAQRNTGALEVRGSMKVNGSRVDRMFMKKFSAYVQQDDCFIGSLTVEEHLLFNAKLRMGNRYPEIVQAKRVRQVMRDVGLFTANSVCCFQSVLSRQFQLGLKGSANSLIGTRTRKGLSGGEKKRLAFASEVSSVHCLCRCQFQFAFAVLLTSSRIRFKILTSPPILLCDEPTSGLDSFLAFQVVTREPKSSLFGGQVLKKLAEKKGMTILLTIHQPSSQVFELFDRIYLMAEGRVAFCGSQTEAVDFWTQMGNPLPCNFNPSDHYISTLAIREKKSRQRQRDAVMAFCDEFARSPTGQAAMVEASSRTGGSRESSENSSSSWESGENYSKTHYASGWCQQLSALHWRNTKTILREPTLLKVQLVQSIIIAILTGIFYLGNTISQEQVMNINGSLFQMVTNMAFMFQFSVVNHFCLEMNTFHREHSSGLYRVSTYFLAKNLAELPNYTLSAIIFASILYWMSQMIPLWSAFLFYVMIAILVQNTAISIGSFSSTTCFLENLTFVGAASVADSLITDSSFLFLQNINTSLIEGYAFGCIFGNVAVAVAVMPIFVVPLLAFGVDERSVNGTPQTTLKVFAFYAKNPTYESRTWLLRLGKQQHSVSWSRFPLLCRTLCHLPLSAFQASTSTSLRCPSTLSPSGLSRTSVTPMRVSLLMSGATLIASRVLRCLPDIIWNVTTLFSSSHFAFSYFRSSLVHPFYYAMSQHRDLILFWLIKLSRLYLMAEGRVAFCGTQSEAANFWTQIGSPLPYNFNPSDHYISTLSIRDNKNKQQQKNTVMGICDKFEKSLLAQSLKCTIKSRISSCNSSINSGFWSDEEHRNMYCRKYNASLVPCQYYDVPQLFHIVLRCDGNSYSWIEQVKSLWWRNTKTVLREPTLLKVQLCQTIISAVMIGLFYINNSISQQQVMNINGSIYRMINSMGFMFQFSVVTHFCLEMNTFQREESSGLYSVSAYFVAKNLSELPNYTLYAVIFCSIFYWMTAMVPIWSAFLFYVFVGIVIQNITSSMGYAVGCIFGNVTVAMTMINMFLVPLTAFGGYFINQGSLPLYFYPMKYISYFGYAYESLSVNEWSHIDNIPGCTHSIGSRCYRNGNDVIKNLSFKSENMWINVGIMLGMIVVIRFIAFIGLYARARLKK</sequence>
<evidence type="ECO:0000256" key="9">
    <source>
        <dbReference type="SAM" id="MobiDB-lite"/>
    </source>
</evidence>
<dbReference type="InterPro" id="IPR027417">
    <property type="entry name" value="P-loop_NTPase"/>
</dbReference>
<evidence type="ECO:0000256" key="7">
    <source>
        <dbReference type="ARBA" id="ARBA00022989"/>
    </source>
</evidence>
<feature type="transmembrane region" description="Helical" evidence="10">
    <location>
        <begin position="1038"/>
        <end position="1055"/>
    </location>
</feature>
<evidence type="ECO:0000259" key="11">
    <source>
        <dbReference type="PROSITE" id="PS50893"/>
    </source>
</evidence>
<evidence type="ECO:0000256" key="1">
    <source>
        <dbReference type="ARBA" id="ARBA00004141"/>
    </source>
</evidence>
<dbReference type="PANTHER" id="PTHR48041:SF139">
    <property type="entry name" value="PROTEIN SCARLET"/>
    <property type="match status" value="1"/>
</dbReference>
<evidence type="ECO:0000256" key="5">
    <source>
        <dbReference type="ARBA" id="ARBA00022741"/>
    </source>
</evidence>
<dbReference type="GO" id="GO:0005524">
    <property type="term" value="F:ATP binding"/>
    <property type="evidence" value="ECO:0007669"/>
    <property type="project" value="UniProtKB-KW"/>
</dbReference>
<name>A0A1I7XSX8_HETBA</name>
<dbReference type="Pfam" id="PF01061">
    <property type="entry name" value="ABC2_membrane"/>
    <property type="match status" value="2"/>
</dbReference>
<keyword evidence="5" id="KW-0547">Nucleotide-binding</keyword>
<proteinExistence type="inferred from homology"/>
<dbReference type="AlphaFoldDB" id="A0A1I7XSX8"/>
<dbReference type="GO" id="GO:0140359">
    <property type="term" value="F:ABC-type transporter activity"/>
    <property type="evidence" value="ECO:0007669"/>
    <property type="project" value="InterPro"/>
</dbReference>
<reference evidence="13" key="1">
    <citation type="submission" date="2016-11" db="UniProtKB">
        <authorList>
            <consortium name="WormBaseParasite"/>
        </authorList>
    </citation>
    <scope>IDENTIFICATION</scope>
</reference>
<feature type="transmembrane region" description="Helical" evidence="10">
    <location>
        <begin position="997"/>
        <end position="1018"/>
    </location>
</feature>
<accession>A0A1I7XSX8</accession>
<evidence type="ECO:0000256" key="8">
    <source>
        <dbReference type="ARBA" id="ARBA00023136"/>
    </source>
</evidence>
<feature type="transmembrane region" description="Helical" evidence="10">
    <location>
        <begin position="1225"/>
        <end position="1249"/>
    </location>
</feature>
<dbReference type="InterPro" id="IPR043926">
    <property type="entry name" value="ABCG_dom"/>
</dbReference>
<organism evidence="12 13">
    <name type="scientific">Heterorhabditis bacteriophora</name>
    <name type="common">Entomopathogenic nematode worm</name>
    <dbReference type="NCBI Taxonomy" id="37862"/>
    <lineage>
        <taxon>Eukaryota</taxon>
        <taxon>Metazoa</taxon>
        <taxon>Ecdysozoa</taxon>
        <taxon>Nematoda</taxon>
        <taxon>Chromadorea</taxon>
        <taxon>Rhabditida</taxon>
        <taxon>Rhabditina</taxon>
        <taxon>Rhabditomorpha</taxon>
        <taxon>Strongyloidea</taxon>
        <taxon>Heterorhabditidae</taxon>
        <taxon>Heterorhabditis</taxon>
    </lineage>
</organism>
<evidence type="ECO:0000256" key="4">
    <source>
        <dbReference type="ARBA" id="ARBA00022692"/>
    </source>
</evidence>
<feature type="transmembrane region" description="Helical" evidence="10">
    <location>
        <begin position="590"/>
        <end position="612"/>
    </location>
</feature>
<evidence type="ECO:0000256" key="10">
    <source>
        <dbReference type="SAM" id="Phobius"/>
    </source>
</evidence>
<dbReference type="InterPro" id="IPR003439">
    <property type="entry name" value="ABC_transporter-like_ATP-bd"/>
</dbReference>
<dbReference type="WBParaSite" id="Hba_20849">
    <property type="protein sequence ID" value="Hba_20849"/>
    <property type="gene ID" value="Hba_20849"/>
</dbReference>
<evidence type="ECO:0000256" key="6">
    <source>
        <dbReference type="ARBA" id="ARBA00022840"/>
    </source>
</evidence>
<feature type="transmembrane region" description="Helical" evidence="10">
    <location>
        <begin position="1138"/>
        <end position="1160"/>
    </location>
</feature>
<evidence type="ECO:0000256" key="3">
    <source>
        <dbReference type="ARBA" id="ARBA00022448"/>
    </source>
</evidence>
<feature type="region of interest" description="Disordered" evidence="9">
    <location>
        <begin position="422"/>
        <end position="447"/>
    </location>
</feature>
<dbReference type="InterPro" id="IPR003593">
    <property type="entry name" value="AAA+_ATPase"/>
</dbReference>
<dbReference type="Pfam" id="PF00005">
    <property type="entry name" value="ABC_tran"/>
    <property type="match status" value="1"/>
</dbReference>
<dbReference type="Proteomes" id="UP000095283">
    <property type="component" value="Unplaced"/>
</dbReference>
<feature type="transmembrane region" description="Helical" evidence="10">
    <location>
        <begin position="518"/>
        <end position="539"/>
    </location>
</feature>
<dbReference type="Pfam" id="PF19055">
    <property type="entry name" value="ABC2_membrane_7"/>
    <property type="match status" value="1"/>
</dbReference>
<keyword evidence="7 10" id="KW-1133">Transmembrane helix</keyword>
<evidence type="ECO:0000313" key="12">
    <source>
        <dbReference type="Proteomes" id="UP000095283"/>
    </source>
</evidence>
<dbReference type="Gene3D" id="3.40.50.300">
    <property type="entry name" value="P-loop containing nucleotide triphosphate hydrolases"/>
    <property type="match status" value="1"/>
</dbReference>
<dbReference type="GO" id="GO:0005886">
    <property type="term" value="C:plasma membrane"/>
    <property type="evidence" value="ECO:0007669"/>
    <property type="project" value="TreeGrafter"/>
</dbReference>
<keyword evidence="4 10" id="KW-0812">Transmembrane</keyword>
<feature type="transmembrane region" description="Helical" evidence="10">
    <location>
        <begin position="656"/>
        <end position="682"/>
    </location>
</feature>
<feature type="compositionally biased region" description="Low complexity" evidence="9">
    <location>
        <begin position="429"/>
        <end position="447"/>
    </location>
</feature>
<dbReference type="GO" id="GO:0016887">
    <property type="term" value="F:ATP hydrolysis activity"/>
    <property type="evidence" value="ECO:0007669"/>
    <property type="project" value="InterPro"/>
</dbReference>
<dbReference type="InterPro" id="IPR050352">
    <property type="entry name" value="ABCG_transporters"/>
</dbReference>
<feature type="transmembrane region" description="Helical" evidence="10">
    <location>
        <begin position="487"/>
        <end position="506"/>
    </location>
</feature>
<protein>
    <submittedName>
        <fullName evidence="13">ABC transporter domain-containing protein</fullName>
    </submittedName>
</protein>
<feature type="transmembrane region" description="Helical" evidence="10">
    <location>
        <begin position="1110"/>
        <end position="1131"/>
    </location>
</feature>
<dbReference type="PROSITE" id="PS00211">
    <property type="entry name" value="ABC_TRANSPORTER_1"/>
    <property type="match status" value="1"/>
</dbReference>
<feature type="domain" description="ABC transporter" evidence="11">
    <location>
        <begin position="79"/>
        <end position="381"/>
    </location>
</feature>
<comment type="subcellular location">
    <subcellularLocation>
        <location evidence="1">Membrane</location>
        <topology evidence="1">Multi-pass membrane protein</topology>
    </subcellularLocation>
</comment>
<dbReference type="SMART" id="SM00382">
    <property type="entry name" value="AAA"/>
    <property type="match status" value="1"/>
</dbReference>
<keyword evidence="12" id="KW-1185">Reference proteome</keyword>